<dbReference type="Pfam" id="PF00024">
    <property type="entry name" value="PAN_1"/>
    <property type="match status" value="1"/>
</dbReference>
<keyword evidence="5" id="KW-0732">Signal</keyword>
<keyword evidence="9" id="KW-1185">Reference proteome</keyword>
<dbReference type="GO" id="GO:0046872">
    <property type="term" value="F:metal ion binding"/>
    <property type="evidence" value="ECO:0007669"/>
    <property type="project" value="UniProtKB-KW"/>
</dbReference>
<feature type="domain" description="Apple" evidence="6">
    <location>
        <begin position="23"/>
        <end position="93"/>
    </location>
</feature>
<organism evidence="8 9">
    <name type="scientific">Pocillopora damicornis</name>
    <name type="common">Cauliflower coral</name>
    <name type="synonym">Millepora damicornis</name>
    <dbReference type="NCBI Taxonomy" id="46731"/>
    <lineage>
        <taxon>Eukaryota</taxon>
        <taxon>Metazoa</taxon>
        <taxon>Cnidaria</taxon>
        <taxon>Anthozoa</taxon>
        <taxon>Hexacorallia</taxon>
        <taxon>Scleractinia</taxon>
        <taxon>Astrocoeniina</taxon>
        <taxon>Pocilloporidae</taxon>
        <taxon>Pocillopora</taxon>
    </lineage>
</organism>
<dbReference type="PANTHER" id="PTHR16146:SF46">
    <property type="entry name" value="INTELECTIN-1A-RELATED"/>
    <property type="match status" value="1"/>
</dbReference>
<keyword evidence="2" id="KW-0430">Lectin</keyword>
<keyword evidence="4" id="KW-1015">Disulfide bond</keyword>
<dbReference type="PROSITE" id="PS50948">
    <property type="entry name" value="PAN"/>
    <property type="match status" value="1"/>
</dbReference>
<dbReference type="Proteomes" id="UP000275408">
    <property type="component" value="Unassembled WGS sequence"/>
</dbReference>
<dbReference type="Gene3D" id="3.90.215.10">
    <property type="entry name" value="Gamma Fibrinogen, chain A, domain 1"/>
    <property type="match status" value="1"/>
</dbReference>
<comment type="caution">
    <text evidence="8">The sequence shown here is derived from an EMBL/GenBank/DDBJ whole genome shotgun (WGS) entry which is preliminary data.</text>
</comment>
<dbReference type="InterPro" id="IPR014716">
    <property type="entry name" value="Fibrinogen_a/b/g_C_1"/>
</dbReference>
<dbReference type="InterPro" id="IPR036056">
    <property type="entry name" value="Fibrinogen-like_C"/>
</dbReference>
<feature type="domain" description="Fibrinogen C-terminal" evidence="7">
    <location>
        <begin position="96"/>
        <end position="144"/>
    </location>
</feature>
<protein>
    <recommendedName>
        <fullName evidence="10">Fibrinogen C-terminal domain-containing protein</fullName>
    </recommendedName>
</protein>
<dbReference type="GO" id="GO:0070492">
    <property type="term" value="F:oligosaccharide binding"/>
    <property type="evidence" value="ECO:0007669"/>
    <property type="project" value="TreeGrafter"/>
</dbReference>
<dbReference type="Gene3D" id="3.50.4.10">
    <property type="entry name" value="Hepatocyte Growth Factor"/>
    <property type="match status" value="1"/>
</dbReference>
<dbReference type="OrthoDB" id="5975350at2759"/>
<dbReference type="GO" id="GO:0005615">
    <property type="term" value="C:extracellular space"/>
    <property type="evidence" value="ECO:0007669"/>
    <property type="project" value="TreeGrafter"/>
</dbReference>
<feature type="signal peptide" evidence="5">
    <location>
        <begin position="1"/>
        <end position="21"/>
    </location>
</feature>
<evidence type="ECO:0000256" key="2">
    <source>
        <dbReference type="ARBA" id="ARBA00022734"/>
    </source>
</evidence>
<evidence type="ECO:0000256" key="4">
    <source>
        <dbReference type="ARBA" id="ARBA00023157"/>
    </source>
</evidence>
<sequence length="447" mass="51403">MQLYFSILVIIWSSQLHNVVGKCRPSTYSINSHYLAGHVMSTRIVSSLSECVIICVTDVHCKSLNFHSIDGLCDLNDADRRTLSKDFRPKIGCIYMEMFPSFKSCAEIQQAQPQAKNGYYWIQIGSREAQVYCDMTNYGGGWTLAVTINSAKNDHLQSAEMNCLNSKLCVPFTENDIAARKLTDKDIHELLHFEELMFWKNRSIIPYSIRCPRIIISHSFPYRWETNTCTNQTTGYRIAGSCHRVFDGHDDGECGSLWFSSQYPHTRALYGYAPCSHGGIFENKCGMLFVNNTARVASSVKWILLDNDWEQRSSILFSKSNDHLQGAEVHCFKLTLRVPFVEKNSDITAQKSGDEDIHEMMHFEDKSENVSIRVLLSTLCPCIIISHSYPYRWETNSCTNIDVGYRIYPSRHRDPQRLRRMSSFDLLNKRLPPVWSRDVHHDCLQSL</sequence>
<evidence type="ECO:0000259" key="7">
    <source>
        <dbReference type="PROSITE" id="PS51406"/>
    </source>
</evidence>
<dbReference type="SUPFAM" id="SSF56496">
    <property type="entry name" value="Fibrinogen C-terminal domain-like"/>
    <property type="match status" value="1"/>
</dbReference>
<evidence type="ECO:0000313" key="9">
    <source>
        <dbReference type="Proteomes" id="UP000275408"/>
    </source>
</evidence>
<name>A0A3M6TQV1_POCDA</name>
<dbReference type="NCBIfam" id="NF040941">
    <property type="entry name" value="GGGWT_bact"/>
    <property type="match status" value="1"/>
</dbReference>
<dbReference type="EMBL" id="RCHS01003134">
    <property type="protein sequence ID" value="RMX43795.1"/>
    <property type="molecule type" value="Genomic_DNA"/>
</dbReference>
<dbReference type="InterPro" id="IPR003609">
    <property type="entry name" value="Pan_app"/>
</dbReference>
<accession>A0A3M6TQV1</accession>
<dbReference type="SMART" id="SM00473">
    <property type="entry name" value="PAN_AP"/>
    <property type="match status" value="1"/>
</dbReference>
<dbReference type="SUPFAM" id="SSF57414">
    <property type="entry name" value="Hairpin loop containing domain-like"/>
    <property type="match status" value="1"/>
</dbReference>
<proteinExistence type="predicted"/>
<keyword evidence="3" id="KW-0106">Calcium</keyword>
<keyword evidence="1" id="KW-0479">Metal-binding</keyword>
<dbReference type="InterPro" id="IPR002181">
    <property type="entry name" value="Fibrinogen_a/b/g_C_dom"/>
</dbReference>
<evidence type="ECO:0000256" key="3">
    <source>
        <dbReference type="ARBA" id="ARBA00022837"/>
    </source>
</evidence>
<dbReference type="PROSITE" id="PS51406">
    <property type="entry name" value="FIBRINOGEN_C_2"/>
    <property type="match status" value="1"/>
</dbReference>
<evidence type="ECO:0000313" key="8">
    <source>
        <dbReference type="EMBL" id="RMX43795.1"/>
    </source>
</evidence>
<evidence type="ECO:0008006" key="10">
    <source>
        <dbReference type="Google" id="ProtNLM"/>
    </source>
</evidence>
<dbReference type="PANTHER" id="PTHR16146">
    <property type="entry name" value="INTELECTIN"/>
    <property type="match status" value="1"/>
</dbReference>
<evidence type="ECO:0000256" key="5">
    <source>
        <dbReference type="SAM" id="SignalP"/>
    </source>
</evidence>
<dbReference type="STRING" id="46731.A0A3M6TQV1"/>
<reference evidence="8 9" key="1">
    <citation type="journal article" date="2018" name="Sci. Rep.">
        <title>Comparative analysis of the Pocillopora damicornis genome highlights role of immune system in coral evolution.</title>
        <authorList>
            <person name="Cunning R."/>
            <person name="Bay R.A."/>
            <person name="Gillette P."/>
            <person name="Baker A.C."/>
            <person name="Traylor-Knowles N."/>
        </authorList>
    </citation>
    <scope>NUCLEOTIDE SEQUENCE [LARGE SCALE GENOMIC DNA]</scope>
    <source>
        <strain evidence="8">RSMAS</strain>
        <tissue evidence="8">Whole animal</tissue>
    </source>
</reference>
<evidence type="ECO:0000256" key="1">
    <source>
        <dbReference type="ARBA" id="ARBA00022723"/>
    </source>
</evidence>
<dbReference type="AlphaFoldDB" id="A0A3M6TQV1"/>
<feature type="chain" id="PRO_5018008786" description="Fibrinogen C-terminal domain-containing protein" evidence="5">
    <location>
        <begin position="22"/>
        <end position="447"/>
    </location>
</feature>
<gene>
    <name evidence="8" type="ORF">pdam_00019750</name>
</gene>
<evidence type="ECO:0000259" key="6">
    <source>
        <dbReference type="PROSITE" id="PS50948"/>
    </source>
</evidence>